<dbReference type="InterPro" id="IPR018392">
    <property type="entry name" value="LysM"/>
</dbReference>
<comment type="caution">
    <text evidence="3">The sequence shown here is derived from an EMBL/GenBank/DDBJ whole genome shotgun (WGS) entry which is preliminary data.</text>
</comment>
<dbReference type="RefSeq" id="WP_329507785.1">
    <property type="nucleotide sequence ID" value="NZ_JAYWVC010000041.1"/>
</dbReference>
<feature type="signal peptide" evidence="1">
    <location>
        <begin position="1"/>
        <end position="18"/>
    </location>
</feature>
<evidence type="ECO:0000259" key="2">
    <source>
        <dbReference type="PROSITE" id="PS51782"/>
    </source>
</evidence>
<evidence type="ECO:0000313" key="3">
    <source>
        <dbReference type="EMBL" id="MED7823299.1"/>
    </source>
</evidence>
<dbReference type="InterPro" id="IPR036779">
    <property type="entry name" value="LysM_dom_sf"/>
</dbReference>
<dbReference type="Gene3D" id="3.10.350.10">
    <property type="entry name" value="LysM domain"/>
    <property type="match status" value="2"/>
</dbReference>
<accession>A0ABU7FJK3</accession>
<organism evidence="3 4">
    <name type="scientific">Streptomyces chiangmaiensis</name>
    <dbReference type="NCBI Taxonomy" id="766497"/>
    <lineage>
        <taxon>Bacteria</taxon>
        <taxon>Bacillati</taxon>
        <taxon>Actinomycetota</taxon>
        <taxon>Actinomycetes</taxon>
        <taxon>Kitasatosporales</taxon>
        <taxon>Streptomycetaceae</taxon>
        <taxon>Streptomyces</taxon>
    </lineage>
</organism>
<dbReference type="SUPFAM" id="SSF54106">
    <property type="entry name" value="LysM domain"/>
    <property type="match status" value="2"/>
</dbReference>
<protein>
    <submittedName>
        <fullName evidence="3">LysM domain-containing protein</fullName>
    </submittedName>
</protein>
<feature type="domain" description="LysM" evidence="2">
    <location>
        <begin position="88"/>
        <end position="134"/>
    </location>
</feature>
<sequence length="153" mass="15646">MFALACTAVLSTVQSASAAPAKAAAGTTHTVQGGDTLYRIARSEKVPGGWQALASANKISSPFTLVPGQVLSLPSDTSSSAPTRASSSTYTVHPGDTLYRIARKYQVPGGWQALAEANDIYRPERLAIGRVLDLPAGSSSPAGASTTTKAATP</sequence>
<proteinExistence type="predicted"/>
<dbReference type="CDD" id="cd00118">
    <property type="entry name" value="LysM"/>
    <property type="match status" value="2"/>
</dbReference>
<dbReference type="PANTHER" id="PTHR33734">
    <property type="entry name" value="LYSM DOMAIN-CONTAINING GPI-ANCHORED PROTEIN 2"/>
    <property type="match status" value="1"/>
</dbReference>
<evidence type="ECO:0000313" key="4">
    <source>
        <dbReference type="Proteomes" id="UP001333996"/>
    </source>
</evidence>
<dbReference type="Proteomes" id="UP001333996">
    <property type="component" value="Unassembled WGS sequence"/>
</dbReference>
<reference evidence="3" key="1">
    <citation type="submission" date="2024-01" db="EMBL/GenBank/DDBJ databases">
        <title>First draft genome sequence data of TA4-1, the type strain of Gram-positive actinobacterium Streptomyces chiangmaiensis.</title>
        <authorList>
            <person name="Yasawong M."/>
            <person name="Nantapong N."/>
        </authorList>
    </citation>
    <scope>NUCLEOTIDE SEQUENCE</scope>
    <source>
        <strain evidence="3">TA4-1</strain>
    </source>
</reference>
<feature type="chain" id="PRO_5046001782" evidence="1">
    <location>
        <begin position="19"/>
        <end position="153"/>
    </location>
</feature>
<gene>
    <name evidence="3" type="ORF">VXC91_15220</name>
</gene>
<feature type="domain" description="LysM" evidence="2">
    <location>
        <begin position="27"/>
        <end position="73"/>
    </location>
</feature>
<dbReference type="EMBL" id="JAYWVC010000041">
    <property type="protein sequence ID" value="MED7823299.1"/>
    <property type="molecule type" value="Genomic_DNA"/>
</dbReference>
<feature type="non-terminal residue" evidence="3">
    <location>
        <position position="153"/>
    </location>
</feature>
<keyword evidence="1" id="KW-0732">Signal</keyword>
<dbReference type="Pfam" id="PF01476">
    <property type="entry name" value="LysM"/>
    <property type="match status" value="2"/>
</dbReference>
<dbReference type="PANTHER" id="PTHR33734:SF22">
    <property type="entry name" value="MEMBRANE-BOUND LYTIC MUREIN TRANSGLYCOSYLASE D"/>
    <property type="match status" value="1"/>
</dbReference>
<evidence type="ECO:0000256" key="1">
    <source>
        <dbReference type="SAM" id="SignalP"/>
    </source>
</evidence>
<name>A0ABU7FJK3_9ACTN</name>
<dbReference type="PROSITE" id="PS51782">
    <property type="entry name" value="LYSM"/>
    <property type="match status" value="2"/>
</dbReference>
<keyword evidence="4" id="KW-1185">Reference proteome</keyword>
<dbReference type="SMART" id="SM00257">
    <property type="entry name" value="LysM"/>
    <property type="match status" value="2"/>
</dbReference>